<protein>
    <submittedName>
        <fullName evidence="1">Uncharacterized protein</fullName>
    </submittedName>
</protein>
<dbReference type="Proteomes" id="UP000013968">
    <property type="component" value="Chromosome"/>
</dbReference>
<evidence type="ECO:0000313" key="1">
    <source>
        <dbReference type="EMBL" id="AGM06645.1"/>
    </source>
</evidence>
<accession>R4SVS9</accession>
<dbReference type="HOGENOM" id="CLU_138579_0_0_11"/>
<reference evidence="1 2" key="1">
    <citation type="journal article" date="2013" name="BMC Genomics">
        <title>ContigScape: a Cytoscape plugin facilitating microbial genome gap closing.</title>
        <authorList>
            <person name="Tang B."/>
            <person name="Wang Q."/>
            <person name="Yang M."/>
            <person name="Xie F."/>
            <person name="Zhu Y."/>
            <person name="Zhuo Y."/>
            <person name="Wang S."/>
            <person name="Gao H."/>
            <person name="Ding X."/>
            <person name="Zhang L."/>
            <person name="Zhao G."/>
            <person name="Zheng H."/>
        </authorList>
    </citation>
    <scope>NUCLEOTIDE SEQUENCE [LARGE SCALE GENOMIC DNA]</scope>
    <source>
        <strain evidence="1 2">HCCB10007</strain>
    </source>
</reference>
<name>R4SVS9_9PSEU</name>
<organism evidence="1 2">
    <name type="scientific">Amycolatopsis keratiniphila</name>
    <dbReference type="NCBI Taxonomy" id="129921"/>
    <lineage>
        <taxon>Bacteria</taxon>
        <taxon>Bacillati</taxon>
        <taxon>Actinomycetota</taxon>
        <taxon>Actinomycetes</taxon>
        <taxon>Pseudonocardiales</taxon>
        <taxon>Pseudonocardiaceae</taxon>
        <taxon>Amycolatopsis</taxon>
        <taxon>Amycolatopsis japonica group</taxon>
    </lineage>
</organism>
<dbReference type="EMBL" id="CP003410">
    <property type="protein sequence ID" value="AGM06645.1"/>
    <property type="molecule type" value="Genomic_DNA"/>
</dbReference>
<gene>
    <name evidence="1" type="ORF">AORI_4060</name>
</gene>
<evidence type="ECO:0000313" key="2">
    <source>
        <dbReference type="Proteomes" id="UP000013968"/>
    </source>
</evidence>
<dbReference type="RefSeq" id="WP_016334397.1">
    <property type="nucleotide sequence ID" value="NC_021252.1"/>
</dbReference>
<proteinExistence type="predicted"/>
<dbReference type="AlphaFoldDB" id="R4SVS9"/>
<dbReference type="KEGG" id="aoi:AORI_4060"/>
<keyword evidence="2" id="KW-1185">Reference proteome</keyword>
<dbReference type="PATRIC" id="fig|1156913.3.peg.4145"/>
<sequence>MNWLLVVGTLLGTAIGAAGTIVSQHVAGRSAERRERLVRAADRRTELRLAVEGYLEVYQEMERATADGEERSTELSHRMWFLHNRLALIAPTGLAGPLGELADRLNRAYWEGTPDGQLVWDYLHEHWARFREAAHAELQALDPPVS</sequence>